<evidence type="ECO:0000256" key="4">
    <source>
        <dbReference type="ARBA" id="ARBA00022692"/>
    </source>
</evidence>
<evidence type="ECO:0000256" key="5">
    <source>
        <dbReference type="ARBA" id="ARBA00022989"/>
    </source>
</evidence>
<dbReference type="PANTHER" id="PTHR43045">
    <property type="entry name" value="SHIKIMATE TRANSPORTER"/>
    <property type="match status" value="1"/>
</dbReference>
<keyword evidence="10" id="KW-1185">Reference proteome</keyword>
<dbReference type="InterPro" id="IPR036259">
    <property type="entry name" value="MFS_trans_sf"/>
</dbReference>
<evidence type="ECO:0000256" key="7">
    <source>
        <dbReference type="SAM" id="Phobius"/>
    </source>
</evidence>
<dbReference type="RefSeq" id="WP_169384764.1">
    <property type="nucleotide sequence ID" value="NZ_JAAXLA010000080.1"/>
</dbReference>
<feature type="transmembrane region" description="Helical" evidence="7">
    <location>
        <begin position="308"/>
        <end position="326"/>
    </location>
</feature>
<gene>
    <name evidence="9" type="ORF">HF526_29010</name>
</gene>
<dbReference type="InterPro" id="IPR005828">
    <property type="entry name" value="MFS_sugar_transport-like"/>
</dbReference>
<dbReference type="PROSITE" id="PS00217">
    <property type="entry name" value="SUGAR_TRANSPORT_2"/>
    <property type="match status" value="1"/>
</dbReference>
<feature type="transmembrane region" description="Helical" evidence="7">
    <location>
        <begin position="29"/>
        <end position="48"/>
    </location>
</feature>
<evidence type="ECO:0000259" key="8">
    <source>
        <dbReference type="PROSITE" id="PS50850"/>
    </source>
</evidence>
<sequence>MSTHPPASLVRSQRRRAVVASTVGTTVEWYDFFLYGTAAALVFPQVFFPGQSPYAGVIASFGTQFVGFAARPIGAAIFGHYGDRIGRKATLITTLLIMGAGTTLIGVLPGFAAIGIAAPILLTALRLLQGVAVGGEWGGSVLIAMEWGSKRRRGFMASWPQLGVPLGLLLSTAMVQIMSATTGPAFLTWGWRVPFLASIVLVGIGLYVRVKVLESPTFTEVKQTRTVLRVPVLEAIRHQWREILTSAFVRMSEQAPFYLFITFVLTYGTRELGLARTGLLTDTLIAAAVGLVSVPLFGHLSDLIGRRLMYGIGIVCTGLYAFPYFGLLNTRVAALVLLAIVLSLIFHDMQYGPQAALIAESFGPNIRYSGAGLGYQLASVIAGGPAPLIAAAILEKTRSSTGISLYIIGCCVVSFIALLFLPRRGEAEAPNVVERPARAAAA</sequence>
<dbReference type="InterPro" id="IPR005829">
    <property type="entry name" value="Sugar_transporter_CS"/>
</dbReference>
<dbReference type="InterPro" id="IPR020846">
    <property type="entry name" value="MFS_dom"/>
</dbReference>
<reference evidence="9 10" key="1">
    <citation type="submission" date="2020-04" db="EMBL/GenBank/DDBJ databases">
        <authorList>
            <person name="Klaysubun C."/>
            <person name="Duangmal K."/>
            <person name="Lipun K."/>
        </authorList>
    </citation>
    <scope>NUCLEOTIDE SEQUENCE [LARGE SCALE GENOMIC DNA]</scope>
    <source>
        <strain evidence="9 10">K10HN5</strain>
    </source>
</reference>
<feature type="transmembrane region" description="Helical" evidence="7">
    <location>
        <begin position="157"/>
        <end position="177"/>
    </location>
</feature>
<feature type="transmembrane region" description="Helical" evidence="7">
    <location>
        <begin position="54"/>
        <end position="79"/>
    </location>
</feature>
<dbReference type="EMBL" id="JAAXLA010000080">
    <property type="protein sequence ID" value="NMI01303.1"/>
    <property type="molecule type" value="Genomic_DNA"/>
</dbReference>
<dbReference type="Gene3D" id="1.20.1250.20">
    <property type="entry name" value="MFS general substrate transporter like domains"/>
    <property type="match status" value="2"/>
</dbReference>
<feature type="domain" description="Major facilitator superfamily (MFS) profile" evidence="8">
    <location>
        <begin position="17"/>
        <end position="426"/>
    </location>
</feature>
<keyword evidence="4 7" id="KW-0812">Transmembrane</keyword>
<evidence type="ECO:0000256" key="1">
    <source>
        <dbReference type="ARBA" id="ARBA00004651"/>
    </source>
</evidence>
<evidence type="ECO:0000313" key="10">
    <source>
        <dbReference type="Proteomes" id="UP000820669"/>
    </source>
</evidence>
<dbReference type="Proteomes" id="UP000820669">
    <property type="component" value="Unassembled WGS sequence"/>
</dbReference>
<evidence type="ECO:0000313" key="9">
    <source>
        <dbReference type="EMBL" id="NMI01303.1"/>
    </source>
</evidence>
<keyword evidence="2" id="KW-0813">Transport</keyword>
<dbReference type="PROSITE" id="PS50850">
    <property type="entry name" value="MFS"/>
    <property type="match status" value="1"/>
</dbReference>
<comment type="subcellular location">
    <subcellularLocation>
        <location evidence="1">Cell membrane</location>
        <topology evidence="1">Multi-pass membrane protein</topology>
    </subcellularLocation>
</comment>
<feature type="transmembrane region" description="Helical" evidence="7">
    <location>
        <begin position="189"/>
        <end position="208"/>
    </location>
</feature>
<feature type="transmembrane region" description="Helical" evidence="7">
    <location>
        <begin position="332"/>
        <end position="352"/>
    </location>
</feature>
<organism evidence="9 10">
    <name type="scientific">Pseudonocardia acidicola</name>
    <dbReference type="NCBI Taxonomy" id="2724939"/>
    <lineage>
        <taxon>Bacteria</taxon>
        <taxon>Bacillati</taxon>
        <taxon>Actinomycetota</taxon>
        <taxon>Actinomycetes</taxon>
        <taxon>Pseudonocardiales</taxon>
        <taxon>Pseudonocardiaceae</taxon>
        <taxon>Pseudonocardia</taxon>
    </lineage>
</organism>
<evidence type="ECO:0000256" key="6">
    <source>
        <dbReference type="ARBA" id="ARBA00023136"/>
    </source>
</evidence>
<dbReference type="PANTHER" id="PTHR43045:SF1">
    <property type="entry name" value="SHIKIMATE TRANSPORTER"/>
    <property type="match status" value="1"/>
</dbReference>
<evidence type="ECO:0000256" key="3">
    <source>
        <dbReference type="ARBA" id="ARBA00022475"/>
    </source>
</evidence>
<feature type="transmembrane region" description="Helical" evidence="7">
    <location>
        <begin position="373"/>
        <end position="394"/>
    </location>
</feature>
<keyword evidence="6 7" id="KW-0472">Membrane</keyword>
<proteinExistence type="predicted"/>
<dbReference type="SUPFAM" id="SSF103473">
    <property type="entry name" value="MFS general substrate transporter"/>
    <property type="match status" value="1"/>
</dbReference>
<keyword evidence="5 7" id="KW-1133">Transmembrane helix</keyword>
<keyword evidence="3" id="KW-1003">Cell membrane</keyword>
<evidence type="ECO:0000256" key="2">
    <source>
        <dbReference type="ARBA" id="ARBA00022448"/>
    </source>
</evidence>
<feature type="transmembrane region" description="Helical" evidence="7">
    <location>
        <begin position="91"/>
        <end position="121"/>
    </location>
</feature>
<dbReference type="CDD" id="cd17369">
    <property type="entry name" value="MFS_ShiA_like"/>
    <property type="match status" value="1"/>
</dbReference>
<feature type="transmembrane region" description="Helical" evidence="7">
    <location>
        <begin position="400"/>
        <end position="421"/>
    </location>
</feature>
<comment type="caution">
    <text evidence="9">The sequence shown here is derived from an EMBL/GenBank/DDBJ whole genome shotgun (WGS) entry which is preliminary data.</text>
</comment>
<name>A0ABX1SKG9_9PSEU</name>
<feature type="transmembrane region" description="Helical" evidence="7">
    <location>
        <begin position="127"/>
        <end position="145"/>
    </location>
</feature>
<protein>
    <submittedName>
        <fullName evidence="9">MHS family MFS transporter</fullName>
    </submittedName>
</protein>
<dbReference type="Pfam" id="PF00083">
    <property type="entry name" value="Sugar_tr"/>
    <property type="match status" value="1"/>
</dbReference>
<accession>A0ABX1SKG9</accession>
<feature type="transmembrane region" description="Helical" evidence="7">
    <location>
        <begin position="274"/>
        <end position="296"/>
    </location>
</feature>